<feature type="domain" description="ABC transporter" evidence="11">
    <location>
        <begin position="490"/>
        <end position="725"/>
    </location>
</feature>
<dbReference type="AlphaFoldDB" id="A0A2U2P9Y1"/>
<keyword evidence="8 10" id="KW-1133">Transmembrane helix</keyword>
<dbReference type="GO" id="GO:0005524">
    <property type="term" value="F:ATP binding"/>
    <property type="evidence" value="ECO:0007669"/>
    <property type="project" value="UniProtKB-KW"/>
</dbReference>
<dbReference type="Pfam" id="PF00005">
    <property type="entry name" value="ABC_tran"/>
    <property type="match status" value="1"/>
</dbReference>
<reference evidence="14 15" key="1">
    <citation type="submission" date="2018-04" db="EMBL/GenBank/DDBJ databases">
        <title>Pedobacter chongqingensis sp. nov., isolated from a rottenly hemp rope.</title>
        <authorList>
            <person name="Cai Y."/>
        </authorList>
    </citation>
    <scope>NUCLEOTIDE SEQUENCE [LARGE SCALE GENOMIC DNA]</scope>
    <source>
        <strain evidence="14 15">FJ4-8</strain>
    </source>
</reference>
<dbReference type="FunFam" id="3.40.50.300:FF:000299">
    <property type="entry name" value="ABC transporter ATP-binding protein/permease"/>
    <property type="match status" value="1"/>
</dbReference>
<dbReference type="PROSITE" id="PS50929">
    <property type="entry name" value="ABC_TM1F"/>
    <property type="match status" value="1"/>
</dbReference>
<evidence type="ECO:0000256" key="2">
    <source>
        <dbReference type="ARBA" id="ARBA00022448"/>
    </source>
</evidence>
<comment type="subcellular location">
    <subcellularLocation>
        <location evidence="1">Cell membrane</location>
        <topology evidence="1">Multi-pass membrane protein</topology>
    </subcellularLocation>
</comment>
<dbReference type="RefSeq" id="WP_109418277.1">
    <property type="nucleotide sequence ID" value="NZ_QEAS01000032.1"/>
</dbReference>
<dbReference type="InterPro" id="IPR005074">
    <property type="entry name" value="Peptidase_C39"/>
</dbReference>
<gene>
    <name evidence="14" type="ORF">DDR33_23640</name>
</gene>
<dbReference type="PANTHER" id="PTHR43394">
    <property type="entry name" value="ATP-DEPENDENT PERMEASE MDL1, MITOCHONDRIAL"/>
    <property type="match status" value="1"/>
</dbReference>
<dbReference type="EMBL" id="QEAS01000032">
    <property type="protein sequence ID" value="PWG78155.1"/>
    <property type="molecule type" value="Genomic_DNA"/>
</dbReference>
<feature type="transmembrane region" description="Helical" evidence="10">
    <location>
        <begin position="171"/>
        <end position="189"/>
    </location>
</feature>
<dbReference type="SMART" id="SM00382">
    <property type="entry name" value="AAA"/>
    <property type="match status" value="1"/>
</dbReference>
<evidence type="ECO:0000259" key="12">
    <source>
        <dbReference type="PROSITE" id="PS50929"/>
    </source>
</evidence>
<dbReference type="PANTHER" id="PTHR43394:SF1">
    <property type="entry name" value="ATP-BINDING CASSETTE SUB-FAMILY B MEMBER 10, MITOCHONDRIAL"/>
    <property type="match status" value="1"/>
</dbReference>
<evidence type="ECO:0000256" key="7">
    <source>
        <dbReference type="ARBA" id="ARBA00022840"/>
    </source>
</evidence>
<dbReference type="CDD" id="cd18571">
    <property type="entry name" value="ABC_6TM_peptidase_like"/>
    <property type="match status" value="1"/>
</dbReference>
<dbReference type="InterPro" id="IPR017871">
    <property type="entry name" value="ABC_transporter-like_CS"/>
</dbReference>
<dbReference type="GO" id="GO:0006508">
    <property type="term" value="P:proteolysis"/>
    <property type="evidence" value="ECO:0007669"/>
    <property type="project" value="InterPro"/>
</dbReference>
<keyword evidence="5" id="KW-0547">Nucleotide-binding</keyword>
<dbReference type="PROSITE" id="PS50990">
    <property type="entry name" value="PEPTIDASE_C39"/>
    <property type="match status" value="1"/>
</dbReference>
<dbReference type="PROSITE" id="PS50893">
    <property type="entry name" value="ABC_TRANSPORTER_2"/>
    <property type="match status" value="1"/>
</dbReference>
<dbReference type="SUPFAM" id="SSF90123">
    <property type="entry name" value="ABC transporter transmembrane region"/>
    <property type="match status" value="1"/>
</dbReference>
<evidence type="ECO:0000256" key="5">
    <source>
        <dbReference type="ARBA" id="ARBA00022741"/>
    </source>
</evidence>
<dbReference type="Proteomes" id="UP000245647">
    <property type="component" value="Unassembled WGS sequence"/>
</dbReference>
<dbReference type="Pfam" id="PF03412">
    <property type="entry name" value="Peptidase_C39"/>
    <property type="match status" value="1"/>
</dbReference>
<keyword evidence="2" id="KW-0813">Transport</keyword>
<evidence type="ECO:0000256" key="1">
    <source>
        <dbReference type="ARBA" id="ARBA00004651"/>
    </source>
</evidence>
<feature type="transmembrane region" description="Helical" evidence="10">
    <location>
        <begin position="209"/>
        <end position="229"/>
    </location>
</feature>
<keyword evidence="15" id="KW-1185">Reference proteome</keyword>
<accession>A0A2U2P9Y1</accession>
<feature type="transmembrane region" description="Helical" evidence="10">
    <location>
        <begin position="288"/>
        <end position="305"/>
    </location>
</feature>
<dbReference type="Gene3D" id="3.90.70.10">
    <property type="entry name" value="Cysteine proteinases"/>
    <property type="match status" value="1"/>
</dbReference>
<comment type="caution">
    <text evidence="14">The sequence shown here is derived from an EMBL/GenBank/DDBJ whole genome shotgun (WGS) entry which is preliminary data.</text>
</comment>
<evidence type="ECO:0000313" key="14">
    <source>
        <dbReference type="EMBL" id="PWG78155.1"/>
    </source>
</evidence>
<dbReference type="InterPro" id="IPR039421">
    <property type="entry name" value="Type_1_exporter"/>
</dbReference>
<evidence type="ECO:0000313" key="15">
    <source>
        <dbReference type="Proteomes" id="UP000245647"/>
    </source>
</evidence>
<dbReference type="InterPro" id="IPR003439">
    <property type="entry name" value="ABC_transporter-like_ATP-bd"/>
</dbReference>
<keyword evidence="7 14" id="KW-0067">ATP-binding</keyword>
<dbReference type="Pfam" id="PF00664">
    <property type="entry name" value="ABC_membrane"/>
    <property type="match status" value="1"/>
</dbReference>
<evidence type="ECO:0000259" key="11">
    <source>
        <dbReference type="PROSITE" id="PS50893"/>
    </source>
</evidence>
<feature type="domain" description="Peptidase C39" evidence="13">
    <location>
        <begin position="11"/>
        <end position="131"/>
    </location>
</feature>
<name>A0A2U2P9Y1_9SPHI</name>
<evidence type="ECO:0000256" key="6">
    <source>
        <dbReference type="ARBA" id="ARBA00022801"/>
    </source>
</evidence>
<dbReference type="Gene3D" id="3.40.50.300">
    <property type="entry name" value="P-loop containing nucleotide triphosphate hydrolases"/>
    <property type="match status" value="1"/>
</dbReference>
<organism evidence="14 15">
    <name type="scientific">Pararcticibacter amylolyticus</name>
    <dbReference type="NCBI Taxonomy" id="2173175"/>
    <lineage>
        <taxon>Bacteria</taxon>
        <taxon>Pseudomonadati</taxon>
        <taxon>Bacteroidota</taxon>
        <taxon>Sphingobacteriia</taxon>
        <taxon>Sphingobacteriales</taxon>
        <taxon>Sphingobacteriaceae</taxon>
        <taxon>Pararcticibacter</taxon>
    </lineage>
</organism>
<dbReference type="OrthoDB" id="9760358at2"/>
<proteinExistence type="predicted"/>
<evidence type="ECO:0000256" key="9">
    <source>
        <dbReference type="ARBA" id="ARBA00023136"/>
    </source>
</evidence>
<sequence>MFLKSFPHEYQLDAKDCGPACLKIIAKYYGKYYSLQYLRDLCGITREGVSLLDISYAADKIGLRSISVKVTIDDLVTRIVLPAVIHWDNNHFIVIYKATNKRIYVSDPAKGLTSYTHEQFREKWYKNDEPYGVLMVLEPMANFKQIEAHEKMERLKSFENLLGYFTPYKKAFGILFLIMFIATILQAFLPFISKAVIDTGIRTQDVNFVYMVLAANVVLLLSITLSNILRDWVLLHVTTRVNISLISDYLIKLMKLPVSFFENKLVGDILQRAYDHERIRHFIMNNSLGMLFSSITFVIFSAILLVFNKTIFFIFLGGSIIYVLWVFLFLKVRRKLDWEYFDLLSKDRSYWVETIENIQEIKINNYEDTKRWKWEAIQARLYKLNVKILNINNAQMLGSQFINNMQNMAITFFCAIAVINGDITFGVMISTQFIIGMLNGPIGQFVGFVQSAQYSKISFMRINEIHQLQDEDDMVSISANSMELPKDKSLNVRNLSFAYSPHAPLVLKGIHLRIPEGKVTAIVGDSGCGKSTLLKLLLRLYLPSYGEICIGDMNINNVSLRQWRAKCGSVMQEGKVFNDTIQNNIVLNEEKVDYEALKRATDIANISKEIETMPQGYQTLIGEMGRGLSGGQKQRLLIARALYKNPDYLFLDEATNALDTINEQKIVTALNNVFKNRTVIVIAHRLSTIKKADQIIVMKDGLIMELGTHDGLMENRRHYYELIQSQYDLEPIEVTAKVEG</sequence>
<dbReference type="InterPro" id="IPR011527">
    <property type="entry name" value="ABC1_TM_dom"/>
</dbReference>
<dbReference type="Gene3D" id="1.20.1560.10">
    <property type="entry name" value="ABC transporter type 1, transmembrane domain"/>
    <property type="match status" value="1"/>
</dbReference>
<keyword evidence="4 10" id="KW-0812">Transmembrane</keyword>
<dbReference type="CDD" id="cd02418">
    <property type="entry name" value="Peptidase_C39B"/>
    <property type="match status" value="1"/>
</dbReference>
<dbReference type="InterPro" id="IPR027417">
    <property type="entry name" value="P-loop_NTPase"/>
</dbReference>
<evidence type="ECO:0000256" key="4">
    <source>
        <dbReference type="ARBA" id="ARBA00022692"/>
    </source>
</evidence>
<protein>
    <submittedName>
        <fullName evidence="14">ABC transporter ATP-binding protein</fullName>
    </submittedName>
</protein>
<dbReference type="GO" id="GO:0005886">
    <property type="term" value="C:plasma membrane"/>
    <property type="evidence" value="ECO:0007669"/>
    <property type="project" value="UniProtKB-SubCell"/>
</dbReference>
<evidence type="ECO:0000256" key="8">
    <source>
        <dbReference type="ARBA" id="ARBA00022989"/>
    </source>
</evidence>
<dbReference type="InterPro" id="IPR003593">
    <property type="entry name" value="AAA+_ATPase"/>
</dbReference>
<dbReference type="GO" id="GO:0015421">
    <property type="term" value="F:ABC-type oligopeptide transporter activity"/>
    <property type="evidence" value="ECO:0007669"/>
    <property type="project" value="TreeGrafter"/>
</dbReference>
<keyword evidence="9 10" id="KW-0472">Membrane</keyword>
<dbReference type="InterPro" id="IPR036640">
    <property type="entry name" value="ABC1_TM_sf"/>
</dbReference>
<keyword evidence="3" id="KW-1003">Cell membrane</keyword>
<evidence type="ECO:0000256" key="3">
    <source>
        <dbReference type="ARBA" id="ARBA00022475"/>
    </source>
</evidence>
<dbReference type="PROSITE" id="PS00211">
    <property type="entry name" value="ABC_TRANSPORTER_1"/>
    <property type="match status" value="1"/>
</dbReference>
<dbReference type="GO" id="GO:0016887">
    <property type="term" value="F:ATP hydrolysis activity"/>
    <property type="evidence" value="ECO:0007669"/>
    <property type="project" value="InterPro"/>
</dbReference>
<evidence type="ECO:0000256" key="10">
    <source>
        <dbReference type="SAM" id="Phobius"/>
    </source>
</evidence>
<feature type="transmembrane region" description="Helical" evidence="10">
    <location>
        <begin position="311"/>
        <end position="330"/>
    </location>
</feature>
<feature type="domain" description="ABC transmembrane type-1" evidence="12">
    <location>
        <begin position="174"/>
        <end position="453"/>
    </location>
</feature>
<evidence type="ECO:0000259" key="13">
    <source>
        <dbReference type="PROSITE" id="PS50990"/>
    </source>
</evidence>
<feature type="transmembrane region" description="Helical" evidence="10">
    <location>
        <begin position="409"/>
        <end position="429"/>
    </location>
</feature>
<dbReference type="GO" id="GO:0008233">
    <property type="term" value="F:peptidase activity"/>
    <property type="evidence" value="ECO:0007669"/>
    <property type="project" value="InterPro"/>
</dbReference>
<dbReference type="SUPFAM" id="SSF52540">
    <property type="entry name" value="P-loop containing nucleoside triphosphate hydrolases"/>
    <property type="match status" value="1"/>
</dbReference>
<keyword evidence="6" id="KW-0378">Hydrolase</keyword>